<dbReference type="EMBL" id="BPMK01000001">
    <property type="protein sequence ID" value="GIZ50121.1"/>
    <property type="molecule type" value="Genomic_DNA"/>
</dbReference>
<dbReference type="Proteomes" id="UP000887222">
    <property type="component" value="Unassembled WGS sequence"/>
</dbReference>
<sequence>MHCKTTNKDDMRQASLLPLLGAASAALLLAACGSAPTPSAAAAASADTPYAKNDSWLCLPGRDDACAGGLDAALFRPGGLPAGREVFRADAAAPIDCFYVYPTISNDPTANSDMNAGPEERRAAAYQFARFASVCRPFAPVYRQVTVQGLRSRLSGQPMAIDPQLAYRDVLDAWNHYMKHHNQGRGVVLVGHSQGARVLSELVRQQIEGKPAEKQLVSALLIGTNITVAPGKDTGGTFSRLPLCRAASQTGCVIAYVSFRDDMPPPANSLFGRVADGNTVACTNPAALGGGRGVLRAYLPVKSNLMGQPHDKTRFMPLAQKAEAQFASPEAIASAECVQRDNASYLSVGIHPAYTAAGIDVAGDLFHGERMLREWGLHLVDVDLAQGNLVDIVRQQAQAWTRMTR</sequence>
<evidence type="ECO:0000313" key="3">
    <source>
        <dbReference type="Proteomes" id="UP000887222"/>
    </source>
</evidence>
<evidence type="ECO:0000313" key="2">
    <source>
        <dbReference type="EMBL" id="GIZ50121.1"/>
    </source>
</evidence>
<keyword evidence="3" id="KW-1185">Reference proteome</keyword>
<feature type="signal peptide" evidence="1">
    <location>
        <begin position="1"/>
        <end position="30"/>
    </location>
</feature>
<reference evidence="2 3" key="1">
    <citation type="journal article" date="2022" name="Int. J. Syst. Evol. Microbiol.">
        <title>Noviherbaspirillum aridicola sp. nov., isolated from an arid soil in Pakistan.</title>
        <authorList>
            <person name="Khan I.U."/>
            <person name="Saqib M."/>
            <person name="Amin A."/>
            <person name="Hussain F."/>
            <person name="Li L."/>
            <person name="Liu Y.H."/>
            <person name="Fang B.Z."/>
            <person name="Ahmed I."/>
            <person name="Li W.J."/>
        </authorList>
    </citation>
    <scope>NUCLEOTIDE SEQUENCE [LARGE SCALE GENOMIC DNA]</scope>
    <source>
        <strain evidence="2 3">NCCP-691</strain>
    </source>
</reference>
<dbReference type="InterPro" id="IPR029058">
    <property type="entry name" value="AB_hydrolase_fold"/>
</dbReference>
<evidence type="ECO:0000256" key="1">
    <source>
        <dbReference type="SAM" id="SignalP"/>
    </source>
</evidence>
<dbReference type="PROSITE" id="PS51257">
    <property type="entry name" value="PROKAR_LIPOPROTEIN"/>
    <property type="match status" value="1"/>
</dbReference>
<comment type="caution">
    <text evidence="2">The sequence shown here is derived from an EMBL/GenBank/DDBJ whole genome shotgun (WGS) entry which is preliminary data.</text>
</comment>
<organism evidence="2 3">
    <name type="scientific">Noviherbaspirillum aridicola</name>
    <dbReference type="NCBI Taxonomy" id="2849687"/>
    <lineage>
        <taxon>Bacteria</taxon>
        <taxon>Pseudomonadati</taxon>
        <taxon>Pseudomonadota</taxon>
        <taxon>Betaproteobacteria</taxon>
        <taxon>Burkholderiales</taxon>
        <taxon>Oxalobacteraceae</taxon>
        <taxon>Noviherbaspirillum</taxon>
    </lineage>
</organism>
<dbReference type="InterPro" id="IPR021440">
    <property type="entry name" value="DUF3089"/>
</dbReference>
<dbReference type="Pfam" id="PF11288">
    <property type="entry name" value="DUF3089"/>
    <property type="match status" value="1"/>
</dbReference>
<proteinExistence type="predicted"/>
<accession>A0ABQ4PZD7</accession>
<protein>
    <submittedName>
        <fullName evidence="2">Lysophospholipase</fullName>
    </submittedName>
</protein>
<gene>
    <name evidence="2" type="ORF">NCCP691_01350</name>
</gene>
<feature type="chain" id="PRO_5045127208" evidence="1">
    <location>
        <begin position="31"/>
        <end position="405"/>
    </location>
</feature>
<name>A0ABQ4PZD7_9BURK</name>
<dbReference type="SUPFAM" id="SSF53474">
    <property type="entry name" value="alpha/beta-Hydrolases"/>
    <property type="match status" value="1"/>
</dbReference>
<keyword evidence="1" id="KW-0732">Signal</keyword>